<dbReference type="SUPFAM" id="SSF50346">
    <property type="entry name" value="PRC-barrel domain"/>
    <property type="match status" value="1"/>
</dbReference>
<keyword evidence="3" id="KW-1185">Reference proteome</keyword>
<dbReference type="Gene3D" id="2.30.30.240">
    <property type="entry name" value="PRC-barrel domain"/>
    <property type="match status" value="1"/>
</dbReference>
<accession>A0ABW2B722</accession>
<dbReference type="PANTHER" id="PTHR36505:SF1">
    <property type="entry name" value="BLR1072 PROTEIN"/>
    <property type="match status" value="1"/>
</dbReference>
<evidence type="ECO:0000313" key="3">
    <source>
        <dbReference type="Proteomes" id="UP001596353"/>
    </source>
</evidence>
<dbReference type="Pfam" id="PF05239">
    <property type="entry name" value="PRC"/>
    <property type="match status" value="1"/>
</dbReference>
<gene>
    <name evidence="2" type="ORF">ACFQFQ_18170</name>
</gene>
<proteinExistence type="predicted"/>
<organism evidence="2 3">
    <name type="scientific">Sulfitobacter porphyrae</name>
    <dbReference type="NCBI Taxonomy" id="1246864"/>
    <lineage>
        <taxon>Bacteria</taxon>
        <taxon>Pseudomonadati</taxon>
        <taxon>Pseudomonadota</taxon>
        <taxon>Alphaproteobacteria</taxon>
        <taxon>Rhodobacterales</taxon>
        <taxon>Roseobacteraceae</taxon>
        <taxon>Sulfitobacter</taxon>
    </lineage>
</organism>
<dbReference type="EMBL" id="JBHSWG010000001">
    <property type="protein sequence ID" value="MFC6760977.1"/>
    <property type="molecule type" value="Genomic_DNA"/>
</dbReference>
<protein>
    <submittedName>
        <fullName evidence="2">PRC-barrel domain-containing protein</fullName>
    </submittedName>
</protein>
<comment type="caution">
    <text evidence="2">The sequence shown here is derived from an EMBL/GenBank/DDBJ whole genome shotgun (WGS) entry which is preliminary data.</text>
</comment>
<evidence type="ECO:0000259" key="1">
    <source>
        <dbReference type="Pfam" id="PF05239"/>
    </source>
</evidence>
<dbReference type="InterPro" id="IPR027275">
    <property type="entry name" value="PRC-brl_dom"/>
</dbReference>
<dbReference type="PANTHER" id="PTHR36505">
    <property type="entry name" value="BLR1072 PROTEIN"/>
    <property type="match status" value="1"/>
</dbReference>
<name>A0ABW2B722_9RHOB</name>
<dbReference type="InterPro" id="IPR011033">
    <property type="entry name" value="PRC_barrel-like_sf"/>
</dbReference>
<dbReference type="Proteomes" id="UP001596353">
    <property type="component" value="Unassembled WGS sequence"/>
</dbReference>
<sequence length="118" mass="13087">MNDMSSTASLVSSSDVNGTAVFGTKGDEIGHIDHLMIDKKSGNVAYAVMGFGGFLGMGEDHHPIPWNALRYDPSRGGYVTDIDADTLKGAPERPEGWQSDRAWERRTFDHYGVPYYWM</sequence>
<feature type="domain" description="PRC-barrel" evidence="1">
    <location>
        <begin position="12"/>
        <end position="86"/>
    </location>
</feature>
<evidence type="ECO:0000313" key="2">
    <source>
        <dbReference type="EMBL" id="MFC6760977.1"/>
    </source>
</evidence>
<reference evidence="3" key="1">
    <citation type="journal article" date="2019" name="Int. J. Syst. Evol. Microbiol.">
        <title>The Global Catalogue of Microorganisms (GCM) 10K type strain sequencing project: providing services to taxonomists for standard genome sequencing and annotation.</title>
        <authorList>
            <consortium name="The Broad Institute Genomics Platform"/>
            <consortium name="The Broad Institute Genome Sequencing Center for Infectious Disease"/>
            <person name="Wu L."/>
            <person name="Ma J."/>
        </authorList>
    </citation>
    <scope>NUCLEOTIDE SEQUENCE [LARGE SCALE GENOMIC DNA]</scope>
    <source>
        <strain evidence="3">CCUG 66188</strain>
    </source>
</reference>